<dbReference type="AlphaFoldDB" id="A0A084B7L3"/>
<evidence type="ECO:0000313" key="3">
    <source>
        <dbReference type="Proteomes" id="UP000028045"/>
    </source>
</evidence>
<dbReference type="OrthoDB" id="5429780at2759"/>
<organism evidence="2 3">
    <name type="scientific">Stachybotrys chartarum (strain CBS 109288 / IBT 7711)</name>
    <name type="common">Toxic black mold</name>
    <name type="synonym">Stilbospora chartarum</name>
    <dbReference type="NCBI Taxonomy" id="1280523"/>
    <lineage>
        <taxon>Eukaryota</taxon>
        <taxon>Fungi</taxon>
        <taxon>Dikarya</taxon>
        <taxon>Ascomycota</taxon>
        <taxon>Pezizomycotina</taxon>
        <taxon>Sordariomycetes</taxon>
        <taxon>Hypocreomycetidae</taxon>
        <taxon>Hypocreales</taxon>
        <taxon>Stachybotryaceae</taxon>
        <taxon>Stachybotrys</taxon>
    </lineage>
</organism>
<protein>
    <submittedName>
        <fullName evidence="2">Uncharacterized protein</fullName>
    </submittedName>
</protein>
<feature type="region of interest" description="Disordered" evidence="1">
    <location>
        <begin position="25"/>
        <end position="51"/>
    </location>
</feature>
<dbReference type="Proteomes" id="UP000028045">
    <property type="component" value="Unassembled WGS sequence"/>
</dbReference>
<feature type="region of interest" description="Disordered" evidence="1">
    <location>
        <begin position="201"/>
        <end position="233"/>
    </location>
</feature>
<gene>
    <name evidence="2" type="ORF">S7711_03702</name>
</gene>
<dbReference type="EMBL" id="KL647833">
    <property type="protein sequence ID" value="KEY73542.1"/>
    <property type="molecule type" value="Genomic_DNA"/>
</dbReference>
<keyword evidence="3" id="KW-1185">Reference proteome</keyword>
<dbReference type="HOGENOM" id="CLU_049785_0_0_1"/>
<feature type="compositionally biased region" description="Low complexity" evidence="1">
    <location>
        <begin position="214"/>
        <end position="233"/>
    </location>
</feature>
<proteinExistence type="predicted"/>
<sequence length="470" mass="52664">MSASHRQNRILAPLDVIELQNQGLVGNSNETDTHRLHKRRLNRSSDEENRNIPLNIPLQSEAAEDAFVTIPKQFISLATLEYIGFSRMKASQLWDTWTNWPLDGPRRETDPDDGSLEMTFIHFITGIFDTSTDTCSNNDADWMSCMQSFGLSQELQLAIVDPVFKYLRLSDSCSAWAKDTVQMRFAGLELIRSASLEREKSLQRASGRSGGSHGATSGPSRSQSRSASGIQRASSSNVSISTLTSASAVAARNAPGFTTLYKGIDQARIEGLLGEDGKLKDVQTLLSNPPSDFSGRGAMFYFTPNFEVAQYYAAYAKRRAGSESVVIITIAIPNRVIQAMDAPELQRIYWPSPEWKELVWSSRNQNNLRGSLRRFRKATLIIGTIARKPNLSYHRLDSWEQISEDYVLKVDGANGQACAIQFVFTGEEEGDDFLKEHLSDRTKVFLFTRTEVDAWVAQNQNAFTWMSSRQ</sequence>
<evidence type="ECO:0000313" key="2">
    <source>
        <dbReference type="EMBL" id="KEY73542.1"/>
    </source>
</evidence>
<evidence type="ECO:0000256" key="1">
    <source>
        <dbReference type="SAM" id="MobiDB-lite"/>
    </source>
</evidence>
<reference evidence="2 3" key="1">
    <citation type="journal article" date="2014" name="BMC Genomics">
        <title>Comparative genome sequencing reveals chemotype-specific gene clusters in the toxigenic black mold Stachybotrys.</title>
        <authorList>
            <person name="Semeiks J."/>
            <person name="Borek D."/>
            <person name="Otwinowski Z."/>
            <person name="Grishin N.V."/>
        </authorList>
    </citation>
    <scope>NUCLEOTIDE SEQUENCE [LARGE SCALE GENOMIC DNA]</scope>
    <source>
        <strain evidence="3">CBS 109288 / IBT 7711</strain>
    </source>
</reference>
<name>A0A084B7L3_STACB</name>
<accession>A0A084B7L3</accession>